<comment type="caution">
    <text evidence="2">The sequence shown here is derived from an EMBL/GenBank/DDBJ whole genome shotgun (WGS) entry which is preliminary data.</text>
</comment>
<accession>A0A124GA30</accession>
<keyword evidence="1" id="KW-0472">Membrane</keyword>
<feature type="transmembrane region" description="Helical" evidence="1">
    <location>
        <begin position="38"/>
        <end position="56"/>
    </location>
</feature>
<dbReference type="Proteomes" id="UP000053244">
    <property type="component" value="Unassembled WGS sequence"/>
</dbReference>
<name>A0A124GA30_9ACTN</name>
<evidence type="ECO:0000313" key="3">
    <source>
        <dbReference type="Proteomes" id="UP000053244"/>
    </source>
</evidence>
<evidence type="ECO:0000313" key="2">
    <source>
        <dbReference type="EMBL" id="KUL30940.1"/>
    </source>
</evidence>
<keyword evidence="1" id="KW-0812">Transmembrane</keyword>
<dbReference type="EMBL" id="LLZH01000234">
    <property type="protein sequence ID" value="KUL30940.1"/>
    <property type="molecule type" value="Genomic_DNA"/>
</dbReference>
<sequence length="143" mass="15002">MTAAFWCQLILAVVLTVTAVVVVTAGLLPRQAFGDLAAPYALLALAAWLAVTAVGLRGGVRLAYWASLAGLLLPVLTLVVAGPFTSRTMQFTSTRWVEGTTDAGTPLSIVVNWLGAVAAMALVVVTTGLLAARPSRQFFFGRR</sequence>
<proteinExistence type="predicted"/>
<organism evidence="2 3">
    <name type="scientific">Actinoplanes awajinensis subsp. mycoplanecinus</name>
    <dbReference type="NCBI Taxonomy" id="135947"/>
    <lineage>
        <taxon>Bacteria</taxon>
        <taxon>Bacillati</taxon>
        <taxon>Actinomycetota</taxon>
        <taxon>Actinomycetes</taxon>
        <taxon>Micromonosporales</taxon>
        <taxon>Micromonosporaceae</taxon>
        <taxon>Actinoplanes</taxon>
    </lineage>
</organism>
<evidence type="ECO:0000256" key="1">
    <source>
        <dbReference type="SAM" id="Phobius"/>
    </source>
</evidence>
<gene>
    <name evidence="2" type="ORF">ADL15_23610</name>
</gene>
<protein>
    <submittedName>
        <fullName evidence="2">Uncharacterized protein</fullName>
    </submittedName>
</protein>
<keyword evidence="3" id="KW-1185">Reference proteome</keyword>
<dbReference type="RefSeq" id="WP_067695147.1">
    <property type="nucleotide sequence ID" value="NZ_LLZH01000234.1"/>
</dbReference>
<keyword evidence="1" id="KW-1133">Transmembrane helix</keyword>
<feature type="transmembrane region" description="Helical" evidence="1">
    <location>
        <begin position="63"/>
        <end position="85"/>
    </location>
</feature>
<reference evidence="2 3" key="1">
    <citation type="submission" date="2015-10" db="EMBL/GenBank/DDBJ databases">
        <authorList>
            <person name="Gilbert D.G."/>
        </authorList>
    </citation>
    <scope>NUCLEOTIDE SEQUENCE [LARGE SCALE GENOMIC DNA]</scope>
    <source>
        <strain evidence="2 3">NRRL B-16712</strain>
    </source>
</reference>
<dbReference type="AlphaFoldDB" id="A0A124GA30"/>
<feature type="transmembrane region" description="Helical" evidence="1">
    <location>
        <begin position="105"/>
        <end position="132"/>
    </location>
</feature>